<feature type="transmembrane region" description="Helical" evidence="2">
    <location>
        <begin position="57"/>
        <end position="80"/>
    </location>
</feature>
<dbReference type="InterPro" id="IPR050490">
    <property type="entry name" value="Bact_solute-bd_prot1"/>
</dbReference>
<dbReference type="STRING" id="366584.SAMN05216377_104317"/>
<dbReference type="PANTHER" id="PTHR43649">
    <property type="entry name" value="ARABINOSE-BINDING PROTEIN-RELATED"/>
    <property type="match status" value="1"/>
</dbReference>
<organism evidence="3 4">
    <name type="scientific">Pseudonocardia oroxyli</name>
    <dbReference type="NCBI Taxonomy" id="366584"/>
    <lineage>
        <taxon>Bacteria</taxon>
        <taxon>Bacillati</taxon>
        <taxon>Actinomycetota</taxon>
        <taxon>Actinomycetes</taxon>
        <taxon>Pseudonocardiales</taxon>
        <taxon>Pseudonocardiaceae</taxon>
        <taxon>Pseudonocardia</taxon>
    </lineage>
</organism>
<dbReference type="Proteomes" id="UP000198967">
    <property type="component" value="Unassembled WGS sequence"/>
</dbReference>
<protein>
    <submittedName>
        <fullName evidence="3">Carbohydrate ABC transporter substrate-binding protein, CUT1 family</fullName>
    </submittedName>
</protein>
<keyword evidence="2" id="KW-0812">Transmembrane</keyword>
<keyword evidence="2" id="KW-0472">Membrane</keyword>
<keyword evidence="4" id="KW-1185">Reference proteome</keyword>
<dbReference type="Pfam" id="PF01547">
    <property type="entry name" value="SBP_bac_1"/>
    <property type="match status" value="1"/>
</dbReference>
<accession>A0A1G7KDQ8</accession>
<dbReference type="AlphaFoldDB" id="A0A1G7KDQ8"/>
<name>A0A1G7KDQ8_PSEOR</name>
<feature type="region of interest" description="Disordered" evidence="1">
    <location>
        <begin position="20"/>
        <end position="56"/>
    </location>
</feature>
<gene>
    <name evidence="3" type="ORF">SAMN05216377_104317</name>
</gene>
<sequence>MRKRLRKRLNWPYRTYWRDMEHVPHGNSPPIPEKEGTVAAPPSRSPDRPPRRPRRGLGSLTAVIAVLVLALSGCAGAGALGGGGDGQQTITIAIVSNPQMQDAIQLSNRFEQENPGIRLKFVSLSENEARAKITASVATGGGEFDAVMISNYETPQWAANGWLVDLDPLMARTPGYDEDDFIPAVRQALSGPDGHMYAVPFYGESSFLMYRKDLFAQAGIQLSAQPTWQEVAAAAQRLHDPSKGMSGICLRGKPGWGEVMAPFDTMVNTFGARWYDPQWNAQLTSPKFREAANFYVDLQRNYGVPGAATAGFSECGTEFSQGNAAMWYDATVAAGIVENPAESRVAGNVGYAPAPVVEKPDSGWLYTWSLAIPKTAEEEGTSDAAWRFLSWMTSKEYGPMVGQELGWEHVPPGARQSTYQIPQYVEASKAYAQQTLDAIAAADQRNPSVEPVPYTGVQFLAIPEFQDMGTRVSQQLSAAVAGQQTADEALDQAQVYAETVGESYQREGQ</sequence>
<keyword evidence="2" id="KW-1133">Transmembrane helix</keyword>
<dbReference type="Gene3D" id="3.40.190.10">
    <property type="entry name" value="Periplasmic binding protein-like II"/>
    <property type="match status" value="2"/>
</dbReference>
<reference evidence="3 4" key="1">
    <citation type="submission" date="2016-10" db="EMBL/GenBank/DDBJ databases">
        <authorList>
            <person name="de Groot N.N."/>
        </authorList>
    </citation>
    <scope>NUCLEOTIDE SEQUENCE [LARGE SCALE GENOMIC DNA]</scope>
    <source>
        <strain evidence="3 4">CGMCC 4.3143</strain>
    </source>
</reference>
<dbReference type="InterPro" id="IPR006059">
    <property type="entry name" value="SBP"/>
</dbReference>
<evidence type="ECO:0000313" key="3">
    <source>
        <dbReference type="EMBL" id="SDF35317.1"/>
    </source>
</evidence>
<evidence type="ECO:0000313" key="4">
    <source>
        <dbReference type="Proteomes" id="UP000198967"/>
    </source>
</evidence>
<dbReference type="EMBL" id="FNBE01000004">
    <property type="protein sequence ID" value="SDF35317.1"/>
    <property type="molecule type" value="Genomic_DNA"/>
</dbReference>
<evidence type="ECO:0000256" key="1">
    <source>
        <dbReference type="SAM" id="MobiDB-lite"/>
    </source>
</evidence>
<dbReference type="SUPFAM" id="SSF53850">
    <property type="entry name" value="Periplasmic binding protein-like II"/>
    <property type="match status" value="1"/>
</dbReference>
<dbReference type="PANTHER" id="PTHR43649:SF12">
    <property type="entry name" value="DIACETYLCHITOBIOSE BINDING PROTEIN DASA"/>
    <property type="match status" value="1"/>
</dbReference>
<proteinExistence type="predicted"/>
<evidence type="ECO:0000256" key="2">
    <source>
        <dbReference type="SAM" id="Phobius"/>
    </source>
</evidence>
<dbReference type="CDD" id="cd13585">
    <property type="entry name" value="PBP2_TMBP_like"/>
    <property type="match status" value="1"/>
</dbReference>